<evidence type="ECO:0000256" key="1">
    <source>
        <dbReference type="ARBA" id="ARBA00004429"/>
    </source>
</evidence>
<evidence type="ECO:0000256" key="9">
    <source>
        <dbReference type="RuleBase" id="RU361157"/>
    </source>
</evidence>
<feature type="transmembrane region" description="Helical" evidence="9">
    <location>
        <begin position="194"/>
        <end position="217"/>
    </location>
</feature>
<dbReference type="GO" id="GO:0005886">
    <property type="term" value="C:plasma membrane"/>
    <property type="evidence" value="ECO:0007669"/>
    <property type="project" value="UniProtKB-SubCell"/>
</dbReference>
<dbReference type="PANTHER" id="PTHR30413">
    <property type="entry name" value="INNER MEMBRANE TRANSPORT PERMEASE"/>
    <property type="match status" value="1"/>
</dbReference>
<keyword evidence="6 9" id="KW-0812">Transmembrane</keyword>
<dbReference type="Pfam" id="PF01061">
    <property type="entry name" value="ABC2_membrane"/>
    <property type="match status" value="1"/>
</dbReference>
<feature type="transmembrane region" description="Helical" evidence="9">
    <location>
        <begin position="287"/>
        <end position="308"/>
    </location>
</feature>
<reference evidence="11 12" key="1">
    <citation type="submission" date="2020-10" db="EMBL/GenBank/DDBJ databases">
        <title>Wide distribution of Phycisphaera-like planctomycetes from WD2101 soil group in peatlands and genome analysis of the first cultivated representative.</title>
        <authorList>
            <person name="Dedysh S.N."/>
            <person name="Beletsky A.V."/>
            <person name="Ivanova A."/>
            <person name="Kulichevskaya I.S."/>
            <person name="Suzina N.E."/>
            <person name="Philippov D.A."/>
            <person name="Rakitin A.L."/>
            <person name="Mardanov A.V."/>
            <person name="Ravin N.V."/>
        </authorList>
    </citation>
    <scope>NUCLEOTIDE SEQUENCE [LARGE SCALE GENOMIC DNA]</scope>
    <source>
        <strain evidence="11 12">M1803</strain>
    </source>
</reference>
<organism evidence="11 12">
    <name type="scientific">Humisphaera borealis</name>
    <dbReference type="NCBI Taxonomy" id="2807512"/>
    <lineage>
        <taxon>Bacteria</taxon>
        <taxon>Pseudomonadati</taxon>
        <taxon>Planctomycetota</taxon>
        <taxon>Phycisphaerae</taxon>
        <taxon>Tepidisphaerales</taxon>
        <taxon>Tepidisphaeraceae</taxon>
        <taxon>Humisphaera</taxon>
    </lineage>
</organism>
<dbReference type="AlphaFoldDB" id="A0A7M2X140"/>
<evidence type="ECO:0000256" key="5">
    <source>
        <dbReference type="ARBA" id="ARBA00022519"/>
    </source>
</evidence>
<dbReference type="KEGG" id="hbs:IPV69_08680"/>
<keyword evidence="8 9" id="KW-0472">Membrane</keyword>
<evidence type="ECO:0000256" key="7">
    <source>
        <dbReference type="ARBA" id="ARBA00022989"/>
    </source>
</evidence>
<evidence type="ECO:0000259" key="10">
    <source>
        <dbReference type="PROSITE" id="PS51012"/>
    </source>
</evidence>
<gene>
    <name evidence="11" type="ORF">IPV69_08680</name>
</gene>
<dbReference type="GO" id="GO:0140359">
    <property type="term" value="F:ABC-type transporter activity"/>
    <property type="evidence" value="ECO:0007669"/>
    <property type="project" value="InterPro"/>
</dbReference>
<evidence type="ECO:0000256" key="4">
    <source>
        <dbReference type="ARBA" id="ARBA00022475"/>
    </source>
</evidence>
<keyword evidence="5" id="KW-0997">Cell inner membrane</keyword>
<keyword evidence="3 9" id="KW-0813">Transport</keyword>
<sequence length="319" mass="34895">MPGSAVPASPPQAIPQAGDPAAQADIAAAAGVEAAALQKIRIVPPKGWQALDLKELWRYRELTWFLALRDIKVRYKQTALGVIWAVLQPLLQTFIFTLLLYRIGNMEGWPGVPATLAVFCGMIPWQLFESSLTNAGNSLVGSQNLISKVYFPRLSIPISTIIAAIVDFLIAFGLLIVMVAVYALALGYQFRPTAAIFLLPVFIVMAVLAALAVGLWLSALNVQYRDVRYVIPFLARVWLFVTPVVYPAKLIAEKYGPVGEIVFGLNPMTGVVEGFRWALLGMPAPPVLLLSVSTAATFILLIGGLYYFRRMEQTFADIV</sequence>
<accession>A0A7M2X140</accession>
<evidence type="ECO:0000313" key="11">
    <source>
        <dbReference type="EMBL" id="QOV91413.1"/>
    </source>
</evidence>
<evidence type="ECO:0000313" key="12">
    <source>
        <dbReference type="Proteomes" id="UP000593765"/>
    </source>
</evidence>
<proteinExistence type="inferred from homology"/>
<feature type="transmembrane region" description="Helical" evidence="9">
    <location>
        <begin position="161"/>
        <end position="188"/>
    </location>
</feature>
<comment type="caution">
    <text evidence="9">Lacks conserved residue(s) required for the propagation of feature annotation.</text>
</comment>
<evidence type="ECO:0000256" key="6">
    <source>
        <dbReference type="ARBA" id="ARBA00022692"/>
    </source>
</evidence>
<dbReference type="GO" id="GO:0015920">
    <property type="term" value="P:lipopolysaccharide transport"/>
    <property type="evidence" value="ECO:0007669"/>
    <property type="project" value="TreeGrafter"/>
</dbReference>
<dbReference type="InterPro" id="IPR047817">
    <property type="entry name" value="ABC2_TM_bact-type"/>
</dbReference>
<dbReference type="RefSeq" id="WP_206294685.1">
    <property type="nucleotide sequence ID" value="NZ_CP063458.1"/>
</dbReference>
<protein>
    <recommendedName>
        <fullName evidence="9">Transport permease protein</fullName>
    </recommendedName>
</protein>
<feature type="transmembrane region" description="Helical" evidence="9">
    <location>
        <begin position="79"/>
        <end position="103"/>
    </location>
</feature>
<keyword evidence="4 9" id="KW-1003">Cell membrane</keyword>
<dbReference type="EMBL" id="CP063458">
    <property type="protein sequence ID" value="QOV91413.1"/>
    <property type="molecule type" value="Genomic_DNA"/>
</dbReference>
<feature type="domain" description="ABC transmembrane type-2" evidence="10">
    <location>
        <begin position="80"/>
        <end position="311"/>
    </location>
</feature>
<evidence type="ECO:0000256" key="2">
    <source>
        <dbReference type="ARBA" id="ARBA00007783"/>
    </source>
</evidence>
<dbReference type="PANTHER" id="PTHR30413:SF8">
    <property type="entry name" value="TRANSPORT PERMEASE PROTEIN"/>
    <property type="match status" value="1"/>
</dbReference>
<comment type="subcellular location">
    <subcellularLocation>
        <location evidence="1">Cell inner membrane</location>
        <topology evidence="1">Multi-pass membrane protein</topology>
    </subcellularLocation>
    <subcellularLocation>
        <location evidence="9">Cell membrane</location>
        <topology evidence="9">Multi-pass membrane protein</topology>
    </subcellularLocation>
</comment>
<keyword evidence="12" id="KW-1185">Reference proteome</keyword>
<name>A0A7M2X140_9BACT</name>
<comment type="similarity">
    <text evidence="2 9">Belongs to the ABC-2 integral membrane protein family.</text>
</comment>
<keyword evidence="7 9" id="KW-1133">Transmembrane helix</keyword>
<evidence type="ECO:0000256" key="8">
    <source>
        <dbReference type="ARBA" id="ARBA00023136"/>
    </source>
</evidence>
<dbReference type="PROSITE" id="PS51012">
    <property type="entry name" value="ABC_TM2"/>
    <property type="match status" value="1"/>
</dbReference>
<dbReference type="Proteomes" id="UP000593765">
    <property type="component" value="Chromosome"/>
</dbReference>
<dbReference type="InterPro" id="IPR013525">
    <property type="entry name" value="ABC2_TM"/>
</dbReference>
<evidence type="ECO:0000256" key="3">
    <source>
        <dbReference type="ARBA" id="ARBA00022448"/>
    </source>
</evidence>